<comment type="caution">
    <text evidence="2">The sequence shown here is derived from an EMBL/GenBank/DDBJ whole genome shotgun (WGS) entry which is preliminary data.</text>
</comment>
<dbReference type="GO" id="GO:0031177">
    <property type="term" value="F:phosphopantetheine binding"/>
    <property type="evidence" value="ECO:0007669"/>
    <property type="project" value="TreeGrafter"/>
</dbReference>
<dbReference type="GO" id="GO:0043041">
    <property type="term" value="P:amino acid activation for nonribosomal peptide biosynthetic process"/>
    <property type="evidence" value="ECO:0007669"/>
    <property type="project" value="TreeGrafter"/>
</dbReference>
<dbReference type="EMBL" id="WKMO01000016">
    <property type="protein sequence ID" value="MSB74791.1"/>
    <property type="molecule type" value="Genomic_DNA"/>
</dbReference>
<dbReference type="GO" id="GO:0005737">
    <property type="term" value="C:cytoplasm"/>
    <property type="evidence" value="ECO:0007669"/>
    <property type="project" value="TreeGrafter"/>
</dbReference>
<dbReference type="NCBIfam" id="TIGR01733">
    <property type="entry name" value="AA-adenyl-dom"/>
    <property type="match status" value="1"/>
</dbReference>
<dbReference type="CDD" id="cd05930">
    <property type="entry name" value="A_NRPS"/>
    <property type="match status" value="1"/>
</dbReference>
<proteinExistence type="predicted"/>
<dbReference type="OrthoDB" id="4317020at2"/>
<dbReference type="InterPro" id="IPR042099">
    <property type="entry name" value="ANL_N_sf"/>
</dbReference>
<dbReference type="InterPro" id="IPR045851">
    <property type="entry name" value="AMP-bd_C_sf"/>
</dbReference>
<sequence length="504" mass="57273">MQKSVIEYLQSTVSRFPAKIAVKDSEMSITFGDLWRNAQKISAALVNMNIGLNNPIGVYIPKGGKMIESFAGINMSGNFYVPLDTKSPVSRVSSIIKTLESKVLITDRSHIETLRDFTHVQILVAEDIIEGDINIENAFSQFTHQIDTDPAYSIFTSGSTGIPKGVVVSHRGVIDYIDWAKDTFHFMSDAVIGNQAPFYFDNSTLDIYLMYSTGATLNIIPESNFAFPAKLVDYLNEEKITFVFWVPFVLINVANLNIFETKKPIYMKDVFFAGEVMPNKHLNYWRKHLPNCRYANLYGPTEITVDCTFYEVKREFSDSEPLPIGFPCRNSDVLILVDRKRRAAKGEQGELCVRGSSLALGYYNSPQKTASAFIQNPLHNYYPETIYCTGDVVYENEYGEIMYVGRVDSQIKHNGYRIELGEIETAILGSHMVDSCCVVYDFANKKIVMFYQATEELDMATFRKVISASIPRYMQPTVYHHIRELQRNTNGKIDRLFYNNQVNG</sequence>
<dbReference type="InterPro" id="IPR010071">
    <property type="entry name" value="AA_adenyl_dom"/>
</dbReference>
<dbReference type="Gene3D" id="3.30.300.30">
    <property type="match status" value="1"/>
</dbReference>
<dbReference type="PANTHER" id="PTHR45527">
    <property type="entry name" value="NONRIBOSOMAL PEPTIDE SYNTHETASE"/>
    <property type="match status" value="1"/>
</dbReference>
<protein>
    <submittedName>
        <fullName evidence="2">Amino acid adenylation domain-containing protein</fullName>
    </submittedName>
</protein>
<name>A0A9Q4MRJ0_PARDI</name>
<evidence type="ECO:0000313" key="3">
    <source>
        <dbReference type="Proteomes" id="UP000441609"/>
    </source>
</evidence>
<evidence type="ECO:0000259" key="1">
    <source>
        <dbReference type="Pfam" id="PF00501"/>
    </source>
</evidence>
<evidence type="ECO:0000313" key="2">
    <source>
        <dbReference type="EMBL" id="MSB74791.1"/>
    </source>
</evidence>
<accession>A0A9Q4MRJ0</accession>
<dbReference type="AlphaFoldDB" id="A0A9Q4MRJ0"/>
<dbReference type="Pfam" id="PF00501">
    <property type="entry name" value="AMP-binding"/>
    <property type="match status" value="1"/>
</dbReference>
<feature type="domain" description="AMP-dependent synthetase/ligase" evidence="1">
    <location>
        <begin position="10"/>
        <end position="363"/>
    </location>
</feature>
<dbReference type="SUPFAM" id="SSF56801">
    <property type="entry name" value="Acetyl-CoA synthetase-like"/>
    <property type="match status" value="1"/>
</dbReference>
<dbReference type="Proteomes" id="UP000441609">
    <property type="component" value="Unassembled WGS sequence"/>
</dbReference>
<dbReference type="GO" id="GO:0044550">
    <property type="term" value="P:secondary metabolite biosynthetic process"/>
    <property type="evidence" value="ECO:0007669"/>
    <property type="project" value="TreeGrafter"/>
</dbReference>
<dbReference type="RefSeq" id="WP_005859213.1">
    <property type="nucleotide sequence ID" value="NZ_BQOC01000002.1"/>
</dbReference>
<gene>
    <name evidence="2" type="ORF">GKD70_16135</name>
</gene>
<organism evidence="2 3">
    <name type="scientific">Parabacteroides distasonis</name>
    <dbReference type="NCBI Taxonomy" id="823"/>
    <lineage>
        <taxon>Bacteria</taxon>
        <taxon>Pseudomonadati</taxon>
        <taxon>Bacteroidota</taxon>
        <taxon>Bacteroidia</taxon>
        <taxon>Bacteroidales</taxon>
        <taxon>Tannerellaceae</taxon>
        <taxon>Parabacteroides</taxon>
    </lineage>
</organism>
<dbReference type="Gene3D" id="3.40.50.12780">
    <property type="entry name" value="N-terminal domain of ligase-like"/>
    <property type="match status" value="1"/>
</dbReference>
<reference evidence="2 3" key="1">
    <citation type="journal article" date="2019" name="Nat. Med.">
        <title>A library of human gut bacterial isolates paired with longitudinal multiomics data enables mechanistic microbiome research.</title>
        <authorList>
            <person name="Poyet M."/>
            <person name="Groussin M."/>
            <person name="Gibbons S.M."/>
            <person name="Avila-Pacheco J."/>
            <person name="Jiang X."/>
            <person name="Kearney S.M."/>
            <person name="Perrotta A.R."/>
            <person name="Berdy B."/>
            <person name="Zhao S."/>
            <person name="Lieberman T.D."/>
            <person name="Swanson P.K."/>
            <person name="Smith M."/>
            <person name="Roesemann S."/>
            <person name="Alexander J.E."/>
            <person name="Rich S.A."/>
            <person name="Livny J."/>
            <person name="Vlamakis H."/>
            <person name="Clish C."/>
            <person name="Bullock K."/>
            <person name="Deik A."/>
            <person name="Scott J."/>
            <person name="Pierce K.A."/>
            <person name="Xavier R.J."/>
            <person name="Alm E.J."/>
        </authorList>
    </citation>
    <scope>NUCLEOTIDE SEQUENCE [LARGE SCALE GENOMIC DNA]</scope>
    <source>
        <strain evidence="2 3">BIOML-A20</strain>
    </source>
</reference>
<dbReference type="PANTHER" id="PTHR45527:SF1">
    <property type="entry name" value="FATTY ACID SYNTHASE"/>
    <property type="match status" value="1"/>
</dbReference>
<dbReference type="InterPro" id="IPR000873">
    <property type="entry name" value="AMP-dep_synth/lig_dom"/>
</dbReference>